<dbReference type="PROSITE" id="PS00671">
    <property type="entry name" value="D_2_HYDROXYACID_DH_3"/>
    <property type="match status" value="1"/>
</dbReference>
<proteinExistence type="inferred from homology"/>
<dbReference type="PANTHER" id="PTHR42789:SF1">
    <property type="entry name" value="D-ISOMER SPECIFIC 2-HYDROXYACID DEHYDROGENASE FAMILY PROTEIN (AFU_ORTHOLOGUE AFUA_6G10090)"/>
    <property type="match status" value="1"/>
</dbReference>
<evidence type="ECO:0000256" key="3">
    <source>
        <dbReference type="ARBA" id="ARBA00023027"/>
    </source>
</evidence>
<dbReference type="InterPro" id="IPR036291">
    <property type="entry name" value="NAD(P)-bd_dom_sf"/>
</dbReference>
<keyword evidence="8" id="KW-1185">Reference proteome</keyword>
<feature type="domain" description="D-isomer specific 2-hydroxyacid dehydrogenase catalytic" evidence="5">
    <location>
        <begin position="30"/>
        <end position="318"/>
    </location>
</feature>
<sequence>MLRVFLAHTPEMFEGYYGARALAALERHAEVVRNPGTAVLSGSALADAARGCQAIVADRATPGTAETFAAAPDLVAFLRVAVDISTIDVAAASAAGVLVTRATPGFVDSVTELALGFMVDLARDVSGHVQAYRRGEEPVGRMGLQLSAATLGIVGFGRIGRRLAEVALALGMRVLVADPFATMEDPRIARLPMDALLAESDIVVCLAISDAATRNLFDAAAFARMKRGARFINLSRGELVEEQALAVALDAGHLSGAAMDVGRAQDQRPSAFLARRPDVIATPHVGGMTPEAMEHQAMDTVHQVAALARGEMPAGAVNAAAAHRLARIGVRAA</sequence>
<dbReference type="InterPro" id="IPR050857">
    <property type="entry name" value="D-2-hydroxyacid_DH"/>
</dbReference>
<dbReference type="EMBL" id="JAGIYZ010000007">
    <property type="protein sequence ID" value="MBP0464100.1"/>
    <property type="molecule type" value="Genomic_DNA"/>
</dbReference>
<dbReference type="InterPro" id="IPR029753">
    <property type="entry name" value="D-isomer_DH_CS"/>
</dbReference>
<dbReference type="InterPro" id="IPR006139">
    <property type="entry name" value="D-isomer_2_OHA_DH_cat_dom"/>
</dbReference>
<dbReference type="Proteomes" id="UP000680815">
    <property type="component" value="Unassembled WGS sequence"/>
</dbReference>
<dbReference type="Gene3D" id="3.40.50.720">
    <property type="entry name" value="NAD(P)-binding Rossmann-like Domain"/>
    <property type="match status" value="2"/>
</dbReference>
<evidence type="ECO:0000259" key="5">
    <source>
        <dbReference type="Pfam" id="PF00389"/>
    </source>
</evidence>
<gene>
    <name evidence="7" type="ORF">J5Y09_09275</name>
</gene>
<keyword evidence="2 4" id="KW-0560">Oxidoreductase</keyword>
<keyword evidence="3" id="KW-0520">NAD</keyword>
<dbReference type="PANTHER" id="PTHR42789">
    <property type="entry name" value="D-ISOMER SPECIFIC 2-HYDROXYACID DEHYDROGENASE FAMILY PROTEIN (AFU_ORTHOLOGUE AFUA_6G10090)"/>
    <property type="match status" value="1"/>
</dbReference>
<reference evidence="7 8" key="1">
    <citation type="submission" date="2021-03" db="EMBL/GenBank/DDBJ databases">
        <authorList>
            <person name="So Y."/>
        </authorList>
    </citation>
    <scope>NUCLEOTIDE SEQUENCE [LARGE SCALE GENOMIC DNA]</scope>
    <source>
        <strain evidence="7 8">PWR1</strain>
    </source>
</reference>
<dbReference type="SUPFAM" id="SSF52283">
    <property type="entry name" value="Formate/glycerate dehydrogenase catalytic domain-like"/>
    <property type="match status" value="1"/>
</dbReference>
<dbReference type="InterPro" id="IPR006140">
    <property type="entry name" value="D-isomer_DH_NAD-bd"/>
</dbReference>
<evidence type="ECO:0000259" key="6">
    <source>
        <dbReference type="Pfam" id="PF02826"/>
    </source>
</evidence>
<dbReference type="Pfam" id="PF02826">
    <property type="entry name" value="2-Hacid_dh_C"/>
    <property type="match status" value="1"/>
</dbReference>
<dbReference type="SUPFAM" id="SSF51735">
    <property type="entry name" value="NAD(P)-binding Rossmann-fold domains"/>
    <property type="match status" value="1"/>
</dbReference>
<organism evidence="7 8">
    <name type="scientific">Roseomonas nitratireducens</name>
    <dbReference type="NCBI Taxonomy" id="2820810"/>
    <lineage>
        <taxon>Bacteria</taxon>
        <taxon>Pseudomonadati</taxon>
        <taxon>Pseudomonadota</taxon>
        <taxon>Alphaproteobacteria</taxon>
        <taxon>Acetobacterales</taxon>
        <taxon>Roseomonadaceae</taxon>
        <taxon>Roseomonas</taxon>
    </lineage>
</organism>
<comment type="caution">
    <text evidence="7">The sequence shown here is derived from an EMBL/GenBank/DDBJ whole genome shotgun (WGS) entry which is preliminary data.</text>
</comment>
<name>A0ABS4ARX5_9PROT</name>
<accession>A0ABS4ARX5</accession>
<comment type="similarity">
    <text evidence="1 4">Belongs to the D-isomer specific 2-hydroxyacid dehydrogenase family.</text>
</comment>
<feature type="domain" description="D-isomer specific 2-hydroxyacid dehydrogenase NAD-binding" evidence="6">
    <location>
        <begin position="116"/>
        <end position="286"/>
    </location>
</feature>
<dbReference type="Pfam" id="PF00389">
    <property type="entry name" value="2-Hacid_dh"/>
    <property type="match status" value="1"/>
</dbReference>
<evidence type="ECO:0000313" key="7">
    <source>
        <dbReference type="EMBL" id="MBP0464100.1"/>
    </source>
</evidence>
<protein>
    <submittedName>
        <fullName evidence="7">Hydroxyacid dehydrogenase</fullName>
    </submittedName>
</protein>
<evidence type="ECO:0000313" key="8">
    <source>
        <dbReference type="Proteomes" id="UP000680815"/>
    </source>
</evidence>
<evidence type="ECO:0000256" key="1">
    <source>
        <dbReference type="ARBA" id="ARBA00005854"/>
    </source>
</evidence>
<evidence type="ECO:0000256" key="4">
    <source>
        <dbReference type="RuleBase" id="RU003719"/>
    </source>
</evidence>
<dbReference type="RefSeq" id="WP_209351473.1">
    <property type="nucleotide sequence ID" value="NZ_JAGIYZ010000007.1"/>
</dbReference>
<evidence type="ECO:0000256" key="2">
    <source>
        <dbReference type="ARBA" id="ARBA00023002"/>
    </source>
</evidence>